<evidence type="ECO:0000256" key="5">
    <source>
        <dbReference type="ARBA" id="ARBA00022737"/>
    </source>
</evidence>
<evidence type="ECO:0000256" key="9">
    <source>
        <dbReference type="SAM" id="SignalP"/>
    </source>
</evidence>
<gene>
    <name evidence="10" type="ORF">EGW08_008234</name>
</gene>
<evidence type="ECO:0000313" key="11">
    <source>
        <dbReference type="Proteomes" id="UP000271974"/>
    </source>
</evidence>
<dbReference type="InterPro" id="IPR051041">
    <property type="entry name" value="FMRFamide-related_np"/>
</dbReference>
<reference evidence="10 11" key="1">
    <citation type="submission" date="2019-01" db="EMBL/GenBank/DDBJ databases">
        <title>A draft genome assembly of the solar-powered sea slug Elysia chlorotica.</title>
        <authorList>
            <person name="Cai H."/>
            <person name="Li Q."/>
            <person name="Fang X."/>
            <person name="Li J."/>
            <person name="Curtis N.E."/>
            <person name="Altenburger A."/>
            <person name="Shibata T."/>
            <person name="Feng M."/>
            <person name="Maeda T."/>
            <person name="Schwartz J.A."/>
            <person name="Shigenobu S."/>
            <person name="Lundholm N."/>
            <person name="Nishiyama T."/>
            <person name="Yang H."/>
            <person name="Hasebe M."/>
            <person name="Li S."/>
            <person name="Pierce S.K."/>
            <person name="Wang J."/>
        </authorList>
    </citation>
    <scope>NUCLEOTIDE SEQUENCE [LARGE SCALE GENOMIC DNA]</scope>
    <source>
        <strain evidence="10">EC2010</strain>
        <tissue evidence="10">Whole organism of an adult</tissue>
    </source>
</reference>
<keyword evidence="6" id="KW-0027">Amidation</keyword>
<evidence type="ECO:0000256" key="4">
    <source>
        <dbReference type="ARBA" id="ARBA00022729"/>
    </source>
</evidence>
<feature type="signal peptide" evidence="9">
    <location>
        <begin position="1"/>
        <end position="25"/>
    </location>
</feature>
<keyword evidence="11" id="KW-1185">Reference proteome</keyword>
<keyword evidence="4 9" id="KW-0732">Signal</keyword>
<keyword evidence="7" id="KW-0527">Neuropeptide</keyword>
<dbReference type="Proteomes" id="UP000271974">
    <property type="component" value="Unassembled WGS sequence"/>
</dbReference>
<evidence type="ECO:0000256" key="6">
    <source>
        <dbReference type="ARBA" id="ARBA00022815"/>
    </source>
</evidence>
<feature type="chain" id="PRO_5018629152" description="FMRFamide neuropeptide" evidence="9">
    <location>
        <begin position="26"/>
        <end position="337"/>
    </location>
</feature>
<evidence type="ECO:0000313" key="10">
    <source>
        <dbReference type="EMBL" id="RUS84012.1"/>
    </source>
</evidence>
<evidence type="ECO:0000256" key="1">
    <source>
        <dbReference type="ARBA" id="ARBA00004613"/>
    </source>
</evidence>
<comment type="caution">
    <text evidence="10">The sequence shown here is derived from an EMBL/GenBank/DDBJ whole genome shotgun (WGS) entry which is preliminary data.</text>
</comment>
<comment type="similarity">
    <text evidence="2">Belongs to the FARP (FMRFamide related peptide) family.</text>
</comment>
<evidence type="ECO:0000256" key="3">
    <source>
        <dbReference type="ARBA" id="ARBA00022525"/>
    </source>
</evidence>
<evidence type="ECO:0008006" key="12">
    <source>
        <dbReference type="Google" id="ProtNLM"/>
    </source>
</evidence>
<dbReference type="PANTHER" id="PTHR20986">
    <property type="entry name" value="FMRFAMIDE-RELATED PEPTIDES"/>
    <property type="match status" value="1"/>
</dbReference>
<evidence type="ECO:0000256" key="7">
    <source>
        <dbReference type="ARBA" id="ARBA00023320"/>
    </source>
</evidence>
<dbReference type="GO" id="GO:0005576">
    <property type="term" value="C:extracellular region"/>
    <property type="evidence" value="ECO:0007669"/>
    <property type="project" value="UniProtKB-SubCell"/>
</dbReference>
<feature type="region of interest" description="Disordered" evidence="8">
    <location>
        <begin position="266"/>
        <end position="337"/>
    </location>
</feature>
<comment type="subcellular location">
    <subcellularLocation>
        <location evidence="1">Secreted</location>
    </subcellularLocation>
</comment>
<proteinExistence type="inferred from homology"/>
<organism evidence="10 11">
    <name type="scientific">Elysia chlorotica</name>
    <name type="common">Eastern emerald elysia</name>
    <name type="synonym">Sea slug</name>
    <dbReference type="NCBI Taxonomy" id="188477"/>
    <lineage>
        <taxon>Eukaryota</taxon>
        <taxon>Metazoa</taxon>
        <taxon>Spiralia</taxon>
        <taxon>Lophotrochozoa</taxon>
        <taxon>Mollusca</taxon>
        <taxon>Gastropoda</taxon>
        <taxon>Heterobranchia</taxon>
        <taxon>Euthyneura</taxon>
        <taxon>Panpulmonata</taxon>
        <taxon>Sacoglossa</taxon>
        <taxon>Placobranchoidea</taxon>
        <taxon>Plakobranchidae</taxon>
        <taxon>Elysia</taxon>
    </lineage>
</organism>
<dbReference type="OrthoDB" id="5813613at2759"/>
<keyword evidence="3" id="KW-0964">Secreted</keyword>
<accession>A0A3S1BM32</accession>
<dbReference type="Pfam" id="PF01581">
    <property type="entry name" value="FARP"/>
    <property type="match status" value="11"/>
</dbReference>
<dbReference type="AlphaFoldDB" id="A0A3S1BM32"/>
<keyword evidence="5" id="KW-0677">Repeat</keyword>
<dbReference type="GO" id="GO:0007218">
    <property type="term" value="P:neuropeptide signaling pathway"/>
    <property type="evidence" value="ECO:0007669"/>
    <property type="project" value="UniProtKB-KW"/>
</dbReference>
<evidence type="ECO:0000256" key="2">
    <source>
        <dbReference type="ARBA" id="ARBA00006356"/>
    </source>
</evidence>
<protein>
    <recommendedName>
        <fullName evidence="12">FMRFamide neuropeptide</fullName>
    </recommendedName>
</protein>
<dbReference type="InterPro" id="IPR002544">
    <property type="entry name" value="FMRFamid-related_peptide-like"/>
</dbReference>
<dbReference type="STRING" id="188477.A0A3S1BM32"/>
<name>A0A3S1BM32_ELYCH</name>
<dbReference type="EMBL" id="RQTK01000221">
    <property type="protein sequence ID" value="RUS84012.1"/>
    <property type="molecule type" value="Genomic_DNA"/>
</dbReference>
<evidence type="ECO:0000256" key="8">
    <source>
        <dbReference type="SAM" id="MobiDB-lite"/>
    </source>
</evidence>
<feature type="compositionally biased region" description="Polar residues" evidence="8">
    <location>
        <begin position="302"/>
        <end position="319"/>
    </location>
</feature>
<feature type="region of interest" description="Disordered" evidence="8">
    <location>
        <begin position="212"/>
        <end position="245"/>
    </location>
</feature>
<dbReference type="PANTHER" id="PTHR20986:SF22">
    <property type="entry name" value="FMRFAMIDE-RELATED PEPTIDES"/>
    <property type="match status" value="1"/>
</dbReference>
<sequence>MRTWPCSLALAALLALKYMTSSVSADAFNSEASTDGGEADKRQYMRFGRSDADDSNQVAQYLRFGRTEPARRNDPFLRFGKRGEPFLRFGKGGEPFLRFGKGGEPFLRFGKRGEPFLRFGKRGEPFLRFGKRGEPFLRFGKSDPDYLIFGKRGQEEDIEATPDRQTRRDVILRFGRGEPFLRFGKGEPFLRFGKGEPFLRFGKGDDFLKFGMKGTDETDDDPGDLLPIEDNSSASDEPLRRRRDVSIDAENQPITGADKRTYMRFGRNSPEVDDQKDGGQKLSVDTEGDVNKRDQYMRFGKSSGSAFAPSSDQSTSLNPQELMKQQGYMGFGRAGGI</sequence>